<organism evidence="1">
    <name type="scientific">Mus musculus</name>
    <name type="common">Mouse</name>
    <dbReference type="NCBI Taxonomy" id="10090"/>
    <lineage>
        <taxon>Eukaryota</taxon>
        <taxon>Metazoa</taxon>
        <taxon>Chordata</taxon>
        <taxon>Craniata</taxon>
        <taxon>Vertebrata</taxon>
        <taxon>Euteleostomi</taxon>
        <taxon>Mammalia</taxon>
        <taxon>Eutheria</taxon>
        <taxon>Euarchontoglires</taxon>
        <taxon>Glires</taxon>
        <taxon>Rodentia</taxon>
        <taxon>Myomorpha</taxon>
        <taxon>Muroidea</taxon>
        <taxon>Muridae</taxon>
        <taxon>Murinae</taxon>
        <taxon>Mus</taxon>
        <taxon>Mus</taxon>
    </lineage>
</organism>
<reference evidence="1" key="3">
    <citation type="journal article" date="2000" name="Genome Res.">
        <title>RIKEN integrated sequence analysis (RISA) system--384-format sequencing pipeline with 384 multicapillary sequencer.</title>
        <authorList>
            <person name="Shibata K."/>
            <person name="Itoh M."/>
            <person name="Aizawa K."/>
            <person name="Nagaoka S."/>
            <person name="Sasaki N."/>
            <person name="Carninci P."/>
            <person name="Konno H."/>
            <person name="Akiyama J."/>
            <person name="Nishi K."/>
            <person name="Kitsunai T."/>
            <person name="Tashiro H."/>
            <person name="Itoh M."/>
            <person name="Sumi N."/>
            <person name="Ishii Y."/>
            <person name="Nakamura S."/>
            <person name="Hazama M."/>
            <person name="Nishine T."/>
            <person name="Harada A."/>
            <person name="Yamamoto R."/>
            <person name="Matsumoto H."/>
            <person name="Sakaguchi S."/>
            <person name="Ikegami T."/>
            <person name="Kashiwagi K."/>
            <person name="Fujiwake S."/>
            <person name="Inoue K."/>
            <person name="Togawa Y."/>
            <person name="Izawa M."/>
            <person name="Ohara E."/>
            <person name="Watahiki M."/>
            <person name="Yoneda Y."/>
            <person name="Ishikawa T."/>
            <person name="Ozawa K."/>
            <person name="Tanaka T."/>
            <person name="Matsuura S."/>
            <person name="Kawai J."/>
            <person name="Okazaki Y."/>
            <person name="Muramatsu M."/>
            <person name="Inoue Y."/>
            <person name="Kira A."/>
            <person name="Hayashizaki Y."/>
        </authorList>
    </citation>
    <scope>NUCLEOTIDE SEQUENCE</scope>
    <source>
        <strain evidence="1">C57BL/6J</strain>
        <tissue evidence="1">Ovary</tissue>
    </source>
</reference>
<dbReference type="AlphaFoldDB" id="Q3UPM0"/>
<protein>
    <submittedName>
        <fullName evidence="1">Uncharacterized protein</fullName>
    </submittedName>
</protein>
<gene>
    <name evidence="2" type="primary">Gm20038</name>
</gene>
<sequence>MSRYLLFVLSMVDSKKMRVLSVSRILGQMQSLINYHHISYWKLHSVAELKVKLLWELKTESFKHASKITFQTKYFELIGHHIGKTSITSEVCQIREIGHLVKQPVMGKGWQGVLSYSIAILDCLFYITNKQSHVCDFPFSKTNSLIV</sequence>
<reference evidence="1" key="1">
    <citation type="journal article" date="1999" name="Methods Enzymol.">
        <title>High-efficiency full-length cDNA cloning.</title>
        <authorList>
            <person name="Carninci P."/>
            <person name="Hayashizaki Y."/>
        </authorList>
    </citation>
    <scope>NUCLEOTIDE SEQUENCE</scope>
    <source>
        <strain evidence="1">C57BL/6J</strain>
        <tissue evidence="1">Ovary</tissue>
    </source>
</reference>
<reference evidence="1" key="4">
    <citation type="journal article" date="2001" name="Nature">
        <title>Functional annotation of a full-length mouse cDNA collection.</title>
        <authorList>
            <consortium name="The RIKEN Genome Exploration Research Group Phase II Team and the FANTOM Consortium"/>
        </authorList>
    </citation>
    <scope>NUCLEOTIDE SEQUENCE</scope>
    <source>
        <strain evidence="1">C57BL/6J</strain>
        <tissue evidence="1">Ovary</tissue>
    </source>
</reference>
<dbReference type="MGI" id="MGI:5012223">
    <property type="gene designation" value="Gm20038"/>
</dbReference>
<dbReference type="EMBL" id="AK143431">
    <property type="protein sequence ID" value="BAE25375.1"/>
    <property type="molecule type" value="mRNA"/>
</dbReference>
<name>Q3UPM0_MOUSE</name>
<accession>Q3UPM0</accession>
<reference evidence="1" key="2">
    <citation type="journal article" date="2000" name="Genome Res.">
        <title>Normalization and subtraction of cap-trapper-selected cDNAs to prepare full-length cDNA libraries for rapid discovery of new genes.</title>
        <authorList>
            <person name="Carninci P."/>
            <person name="Shibata Y."/>
            <person name="Hayatsu N."/>
            <person name="Sugahara Y."/>
            <person name="Shibata K."/>
            <person name="Itoh M."/>
            <person name="Konno H."/>
            <person name="Okazaki Y."/>
            <person name="Muramatsu M."/>
            <person name="Hayashizaki Y."/>
        </authorList>
    </citation>
    <scope>NUCLEOTIDE SEQUENCE</scope>
    <source>
        <strain evidence="1">C57BL/6J</strain>
        <tissue evidence="1">Ovary</tissue>
    </source>
</reference>
<evidence type="ECO:0000313" key="1">
    <source>
        <dbReference type="EMBL" id="BAE25375.1"/>
    </source>
</evidence>
<reference evidence="1" key="6">
    <citation type="submission" date="2004-03" db="EMBL/GenBank/DDBJ databases">
        <authorList>
            <person name="Arakawa T."/>
            <person name="Carninci P."/>
            <person name="Fukuda S."/>
            <person name="Hashizume W."/>
            <person name="Hayashida K."/>
            <person name="Hori F."/>
            <person name="Iida J."/>
            <person name="Imamura K."/>
            <person name="Imotani K."/>
            <person name="Itoh M."/>
            <person name="Kanagawa S."/>
            <person name="Kawai J."/>
            <person name="Kojima M."/>
            <person name="Konno H."/>
            <person name="Murata M."/>
            <person name="Nakamura M."/>
            <person name="Ninomiya N."/>
            <person name="Nishiyori H."/>
            <person name="Nomura K."/>
            <person name="Ohno M."/>
            <person name="Sakazume N."/>
            <person name="Sano H."/>
            <person name="Sasaki D."/>
            <person name="Shibata K."/>
            <person name="Shiraki T."/>
            <person name="Tagami M."/>
            <person name="Tagami Y."/>
            <person name="Waki K."/>
            <person name="Watahiki A."/>
            <person name="Muramatsu M."/>
            <person name="Hayashizaki Y."/>
        </authorList>
    </citation>
    <scope>NUCLEOTIDE SEQUENCE</scope>
    <source>
        <strain evidence="1">C57BL/6J</strain>
        <tissue evidence="1">Ovary</tissue>
    </source>
</reference>
<reference evidence="1" key="7">
    <citation type="journal article" date="2005" name="Science">
        <title>The Transcriptional Landscape of the Mammalian Genome.</title>
        <authorList>
            <consortium name="The FANTOM Consortium"/>
            <consortium name="Riken Genome Exploration Research Group and Genome Science Group (Genome Network Project Core Group)"/>
        </authorList>
    </citation>
    <scope>NUCLEOTIDE SEQUENCE</scope>
    <source>
        <strain evidence="1">C57BL/6J</strain>
        <tissue evidence="1">Ovary</tissue>
    </source>
</reference>
<reference evidence="1" key="8">
    <citation type="journal article" date="2005" name="Science">
        <title>Antisense Transcription in the Mammalian Transcriptome.</title>
        <authorList>
            <consortium name="RIKEN Genome Exploration Research Group and Genome Science Group (Genome Network Project Core Group) and the FANTOM Consortium"/>
        </authorList>
    </citation>
    <scope>NUCLEOTIDE SEQUENCE</scope>
    <source>
        <strain evidence="1">C57BL/6J</strain>
        <tissue evidence="1">Ovary</tissue>
    </source>
</reference>
<dbReference type="AGR" id="MGI:5012223"/>
<proteinExistence type="evidence at transcript level"/>
<evidence type="ECO:0000313" key="2">
    <source>
        <dbReference type="MGI" id="MGI:5012223"/>
    </source>
</evidence>
<reference evidence="1" key="5">
    <citation type="journal article" date="2002" name="Nature">
        <title>Analysis of the mouse transcriptome based on functional annotation of 60,770 full-length cDNAs.</title>
        <authorList>
            <consortium name="The FANTOM Consortium and the RIKEN Genome Exploration Research Group Phase I and II Team"/>
        </authorList>
    </citation>
    <scope>NUCLEOTIDE SEQUENCE</scope>
    <source>
        <strain evidence="1">C57BL/6J</strain>
        <tissue evidence="1">Ovary</tissue>
    </source>
</reference>